<dbReference type="InterPro" id="IPR049326">
    <property type="entry name" value="Rhodopsin_dom_fungi"/>
</dbReference>
<dbReference type="GO" id="GO:0016020">
    <property type="term" value="C:membrane"/>
    <property type="evidence" value="ECO:0007669"/>
    <property type="project" value="UniProtKB-SubCell"/>
</dbReference>
<evidence type="ECO:0000256" key="6">
    <source>
        <dbReference type="SAM" id="MobiDB-lite"/>
    </source>
</evidence>
<feature type="region of interest" description="Disordered" evidence="6">
    <location>
        <begin position="294"/>
        <end position="343"/>
    </location>
</feature>
<keyword evidence="10" id="KW-1185">Reference proteome</keyword>
<dbReference type="EMBL" id="QJNU01000050">
    <property type="protein sequence ID" value="RYP08959.1"/>
    <property type="molecule type" value="Genomic_DNA"/>
</dbReference>
<feature type="transmembrane region" description="Helical" evidence="7">
    <location>
        <begin position="182"/>
        <end position="203"/>
    </location>
</feature>
<keyword evidence="2 7" id="KW-0812">Transmembrane</keyword>
<accession>A0A4V1XC94</accession>
<evidence type="ECO:0000256" key="3">
    <source>
        <dbReference type="ARBA" id="ARBA00022989"/>
    </source>
</evidence>
<keyword evidence="4 7" id="KW-0472">Membrane</keyword>
<feature type="transmembrane region" description="Helical" evidence="7">
    <location>
        <begin position="215"/>
        <end position="237"/>
    </location>
</feature>
<evidence type="ECO:0000313" key="10">
    <source>
        <dbReference type="Proteomes" id="UP000293360"/>
    </source>
</evidence>
<protein>
    <recommendedName>
        <fullName evidence="8">Rhodopsin domain-containing protein</fullName>
    </recommendedName>
</protein>
<comment type="subcellular location">
    <subcellularLocation>
        <location evidence="1">Membrane</location>
        <topology evidence="1">Multi-pass membrane protein</topology>
    </subcellularLocation>
</comment>
<evidence type="ECO:0000256" key="2">
    <source>
        <dbReference type="ARBA" id="ARBA00022692"/>
    </source>
</evidence>
<dbReference type="InterPro" id="IPR052337">
    <property type="entry name" value="SAT4-like"/>
</dbReference>
<proteinExistence type="inferred from homology"/>
<organism evidence="9 10">
    <name type="scientific">Monosporascus ibericus</name>
    <dbReference type="NCBI Taxonomy" id="155417"/>
    <lineage>
        <taxon>Eukaryota</taxon>
        <taxon>Fungi</taxon>
        <taxon>Dikarya</taxon>
        <taxon>Ascomycota</taxon>
        <taxon>Pezizomycotina</taxon>
        <taxon>Sordariomycetes</taxon>
        <taxon>Xylariomycetidae</taxon>
        <taxon>Xylariales</taxon>
        <taxon>Xylariales incertae sedis</taxon>
        <taxon>Monosporascus</taxon>
    </lineage>
</organism>
<feature type="transmembrane region" description="Helical" evidence="7">
    <location>
        <begin position="102"/>
        <end position="124"/>
    </location>
</feature>
<dbReference type="PANTHER" id="PTHR33048:SF146">
    <property type="entry name" value="INTEGRAL MEMBRANE PROTEIN"/>
    <property type="match status" value="1"/>
</dbReference>
<reference evidence="9 10" key="1">
    <citation type="submission" date="2018-06" db="EMBL/GenBank/DDBJ databases">
        <title>Complete Genomes of Monosporascus.</title>
        <authorList>
            <person name="Robinson A.J."/>
            <person name="Natvig D.O."/>
        </authorList>
    </citation>
    <scope>NUCLEOTIDE SEQUENCE [LARGE SCALE GENOMIC DNA]</scope>
    <source>
        <strain evidence="9 10">CBS 110550</strain>
    </source>
</reference>
<dbReference type="Proteomes" id="UP000293360">
    <property type="component" value="Unassembled WGS sequence"/>
</dbReference>
<feature type="domain" description="Rhodopsin" evidence="8">
    <location>
        <begin position="39"/>
        <end position="277"/>
    </location>
</feature>
<comment type="similarity">
    <text evidence="5">Belongs to the SAT4 family.</text>
</comment>
<keyword evidence="3 7" id="KW-1133">Transmembrane helix</keyword>
<dbReference type="Pfam" id="PF20684">
    <property type="entry name" value="Fung_rhodopsin"/>
    <property type="match status" value="1"/>
</dbReference>
<evidence type="ECO:0000256" key="1">
    <source>
        <dbReference type="ARBA" id="ARBA00004141"/>
    </source>
</evidence>
<dbReference type="AlphaFoldDB" id="A0A4V1XC94"/>
<gene>
    <name evidence="9" type="ORF">DL764_001570</name>
</gene>
<evidence type="ECO:0000256" key="4">
    <source>
        <dbReference type="ARBA" id="ARBA00023136"/>
    </source>
</evidence>
<evidence type="ECO:0000313" key="9">
    <source>
        <dbReference type="EMBL" id="RYP08959.1"/>
    </source>
</evidence>
<name>A0A4V1XC94_9PEZI</name>
<feature type="transmembrane region" description="Helical" evidence="7">
    <location>
        <begin position="52"/>
        <end position="70"/>
    </location>
</feature>
<comment type="caution">
    <text evidence="9">The sequence shown here is derived from an EMBL/GenBank/DDBJ whole genome shotgun (WGS) entry which is preliminary data.</text>
</comment>
<evidence type="ECO:0000259" key="8">
    <source>
        <dbReference type="Pfam" id="PF20684"/>
    </source>
</evidence>
<evidence type="ECO:0000256" key="7">
    <source>
        <dbReference type="SAM" id="Phobius"/>
    </source>
</evidence>
<dbReference type="OrthoDB" id="5329176at2759"/>
<dbReference type="PANTHER" id="PTHR33048">
    <property type="entry name" value="PTH11-LIKE INTEGRAL MEMBRANE PROTEIN (AFU_ORTHOLOGUE AFUA_5G11245)"/>
    <property type="match status" value="1"/>
</dbReference>
<feature type="transmembrane region" description="Helical" evidence="7">
    <location>
        <begin position="20"/>
        <end position="40"/>
    </location>
</feature>
<sequence length="384" mass="43172">MSNEFIAFDPNLVDENRGQNIFALCVLFTILIALSTASRIAMKLWTKIGLGAADYFIIICLAFNLTANILEIQAVGEGFGRHLQFLTREQVLTIKRLSQYNILLANIALWAVKISICFFILALVKDVHRRTKWIVYGLIAVTTTASTCQGIFWGLQAKPLRKLWMPEIPGEVASIETLVHSIITFTAINSMTDLFYALSPIYFFGRLQMSLGRRLVVIGLTGSGLLVFASSIIRVAFDGDFYDPDFTWALHNVYLCTIIERNLAEVIADLPASFAVLRSVRRKAHTIISRGAHDSTKSYTTSGQSGFRDKSFPKVSRGPQFSDNEPAYQEDEIPLRHSPHVPKDKRNITLQTSIDIQAHAVNDQELQQSHQELVHPWDKTSRNV</sequence>
<feature type="transmembrane region" description="Helical" evidence="7">
    <location>
        <begin position="133"/>
        <end position="155"/>
    </location>
</feature>
<evidence type="ECO:0000256" key="5">
    <source>
        <dbReference type="ARBA" id="ARBA00038359"/>
    </source>
</evidence>